<evidence type="ECO:0000313" key="3">
    <source>
        <dbReference type="Proteomes" id="UP000288051"/>
    </source>
</evidence>
<comment type="caution">
    <text evidence="2">The sequence shown here is derived from an EMBL/GenBank/DDBJ whole genome shotgun (WGS) entry which is preliminary data.</text>
</comment>
<proteinExistence type="predicted"/>
<dbReference type="PANTHER" id="PTHR43566:SF2">
    <property type="entry name" value="DUF4143 DOMAIN-CONTAINING PROTEIN"/>
    <property type="match status" value="1"/>
</dbReference>
<dbReference type="EMBL" id="PELZ01000230">
    <property type="protein sequence ID" value="RTH36064.1"/>
    <property type="molecule type" value="Genomic_DNA"/>
</dbReference>
<evidence type="ECO:0000313" key="2">
    <source>
        <dbReference type="EMBL" id="RTH36064.1"/>
    </source>
</evidence>
<dbReference type="Pfam" id="PF13173">
    <property type="entry name" value="AAA_14"/>
    <property type="match status" value="1"/>
</dbReference>
<gene>
    <name evidence="2" type="ORF">CSW37_07480</name>
</gene>
<accession>A0A430SEX0</accession>
<dbReference type="InterPro" id="IPR041682">
    <property type="entry name" value="AAA_14"/>
</dbReference>
<dbReference type="Proteomes" id="UP000288051">
    <property type="component" value="Unassembled WGS sequence"/>
</dbReference>
<organism evidence="2 3">
    <name type="scientific">Thermus scotoductus</name>
    <dbReference type="NCBI Taxonomy" id="37636"/>
    <lineage>
        <taxon>Bacteria</taxon>
        <taxon>Thermotogati</taxon>
        <taxon>Deinococcota</taxon>
        <taxon>Deinococci</taxon>
        <taxon>Thermales</taxon>
        <taxon>Thermaceae</taxon>
        <taxon>Thermus</taxon>
    </lineage>
</organism>
<dbReference type="AlphaFoldDB" id="A0A430SEX0"/>
<feature type="domain" description="AAA" evidence="1">
    <location>
        <begin position="21"/>
        <end position="83"/>
    </location>
</feature>
<evidence type="ECO:0000259" key="1">
    <source>
        <dbReference type="Pfam" id="PF13173"/>
    </source>
</evidence>
<protein>
    <recommendedName>
        <fullName evidence="1">AAA domain-containing protein</fullName>
    </recommendedName>
</protein>
<name>A0A430SEX0_THESC</name>
<reference evidence="2 3" key="1">
    <citation type="journal article" date="2019" name="Extremophiles">
        <title>Biogeography of thermophiles and predominance of Thermus scotoductus in domestic water heaters.</title>
        <authorList>
            <person name="Wilpiszeski R.L."/>
            <person name="Zhang Z."/>
            <person name="House C.H."/>
        </authorList>
    </citation>
    <scope>NUCLEOTIDE SEQUENCE [LARGE SCALE GENOMIC DNA]</scope>
    <source>
        <strain evidence="2 3">24_S24</strain>
    </source>
</reference>
<sequence length="84" mass="9080">MELAAARGDPKGYVENLSLPAVLDEVQRTPELFLPLKLRLDREGRPKALLLTGSANVLLLPRVADALVGRMAVARLLPLAQAEP</sequence>
<dbReference type="PANTHER" id="PTHR43566">
    <property type="entry name" value="CONSERVED PROTEIN"/>
    <property type="match status" value="1"/>
</dbReference>